<proteinExistence type="predicted"/>
<dbReference type="EMBL" id="LO017727">
    <property type="protein sequence ID" value="CRH04939.1"/>
    <property type="molecule type" value="Genomic_DNA"/>
</dbReference>
<protein>
    <submittedName>
        <fullName evidence="1">Uncharacterized protein</fullName>
    </submittedName>
</protein>
<organism evidence="1">
    <name type="scientific">Magnetococcus massalia (strain MO-1)</name>
    <dbReference type="NCBI Taxonomy" id="451514"/>
    <lineage>
        <taxon>Bacteria</taxon>
        <taxon>Pseudomonadati</taxon>
        <taxon>Pseudomonadota</taxon>
        <taxon>Magnetococcia</taxon>
        <taxon>Magnetococcales</taxon>
        <taxon>Magnetococcaceae</taxon>
        <taxon>Magnetococcus</taxon>
    </lineage>
</organism>
<gene>
    <name evidence="1" type="ORF">MAGMO_0738</name>
</gene>
<evidence type="ECO:0000313" key="1">
    <source>
        <dbReference type="EMBL" id="CRH04939.1"/>
    </source>
</evidence>
<dbReference type="AlphaFoldDB" id="A0A1S7LFW8"/>
<accession>A0A1S7LFW8</accession>
<reference evidence="1" key="1">
    <citation type="submission" date="2015-04" db="EMBL/GenBank/DDBJ databases">
        <authorList>
            <person name="Syromyatnikov M.Y."/>
            <person name="Popov V.N."/>
        </authorList>
    </citation>
    <scope>NUCLEOTIDE SEQUENCE</scope>
    <source>
        <strain evidence="1">MO-1</strain>
    </source>
</reference>
<sequence length="58" mass="6641">MNPSCVMDWLCKPSKEHLRKSESTEKASVMDAGFFCVCPAGYTYLEVQVLYRPYRGNC</sequence>
<name>A0A1S7LFW8_MAGMO</name>